<dbReference type="InterPro" id="IPR010419">
    <property type="entry name" value="CO_DH_gsu"/>
</dbReference>
<comment type="caution">
    <text evidence="2">The sequence shown here is derived from an EMBL/GenBank/DDBJ whole genome shotgun (WGS) entry which is preliminary data.</text>
</comment>
<evidence type="ECO:0000313" key="3">
    <source>
        <dbReference type="Proteomes" id="UP000019494"/>
    </source>
</evidence>
<dbReference type="Proteomes" id="UP000019494">
    <property type="component" value="Unassembled WGS sequence"/>
</dbReference>
<dbReference type="PANTHER" id="PTHR38588">
    <property type="entry name" value="BLL0334 PROTEIN"/>
    <property type="match status" value="1"/>
</dbReference>
<dbReference type="EMBL" id="AWQS01000139">
    <property type="protein sequence ID" value="EWT05177.1"/>
    <property type="molecule type" value="Genomic_DNA"/>
</dbReference>
<dbReference type="OrthoDB" id="9808623at2"/>
<dbReference type="InterPro" id="IPR023393">
    <property type="entry name" value="START-like_dom_sf"/>
</dbReference>
<proteinExistence type="predicted"/>
<accession>W9GJ59</accession>
<dbReference type="CDD" id="cd07823">
    <property type="entry name" value="SRPBCC_5"/>
    <property type="match status" value="1"/>
</dbReference>
<protein>
    <submittedName>
        <fullName evidence="2">Carbon monoxide dehydrogenase</fullName>
    </submittedName>
</protein>
<dbReference type="Pfam" id="PF06240">
    <property type="entry name" value="COXG"/>
    <property type="match status" value="1"/>
</dbReference>
<organism evidence="2 3">
    <name type="scientific">Intrasporangium chromatireducens Q5-1</name>
    <dbReference type="NCBI Taxonomy" id="584657"/>
    <lineage>
        <taxon>Bacteria</taxon>
        <taxon>Bacillati</taxon>
        <taxon>Actinomycetota</taxon>
        <taxon>Actinomycetes</taxon>
        <taxon>Micrococcales</taxon>
        <taxon>Intrasporangiaceae</taxon>
        <taxon>Intrasporangium</taxon>
    </lineage>
</organism>
<dbReference type="SUPFAM" id="SSF55961">
    <property type="entry name" value="Bet v1-like"/>
    <property type="match status" value="1"/>
</dbReference>
<reference evidence="3" key="1">
    <citation type="submission" date="2013-08" db="EMBL/GenBank/DDBJ databases">
        <title>Intrasporangium oryzae NRRL B-24470.</title>
        <authorList>
            <person name="Liu H."/>
            <person name="Wang G."/>
        </authorList>
    </citation>
    <scope>NUCLEOTIDE SEQUENCE [LARGE SCALE GENOMIC DNA]</scope>
    <source>
        <strain evidence="3">Q5-1</strain>
    </source>
</reference>
<evidence type="ECO:0000313" key="2">
    <source>
        <dbReference type="EMBL" id="EWT05177.1"/>
    </source>
</evidence>
<feature type="non-terminal residue" evidence="2">
    <location>
        <position position="195"/>
    </location>
</feature>
<sequence length="195" mass="19825">MQLVNEFTVGVGAERAFATLSDLERVVPCIPGARFEGRDGEDYHGRVGLRIGPVGLNLASTATVVECDGAARRLVVRGVARDRSGQGGANALVTMTVGDEGAGRSQVRVVTDLDLSGRVAQFGGAAIKQVNRRIVAQFIRELDSLLSGGSGEAAGVAAGPDLPAARSVPYAAESPSSATVRARWAGPSAAAAAAG</sequence>
<keyword evidence="3" id="KW-1185">Reference proteome</keyword>
<dbReference type="PANTHER" id="PTHR38588:SF1">
    <property type="entry name" value="BLL0334 PROTEIN"/>
    <property type="match status" value="1"/>
</dbReference>
<dbReference type="AlphaFoldDB" id="W9GJ59"/>
<feature type="region of interest" description="Disordered" evidence="1">
    <location>
        <begin position="167"/>
        <end position="195"/>
    </location>
</feature>
<dbReference type="Gene3D" id="3.30.530.20">
    <property type="match status" value="1"/>
</dbReference>
<evidence type="ECO:0000256" key="1">
    <source>
        <dbReference type="SAM" id="MobiDB-lite"/>
    </source>
</evidence>
<name>W9GJ59_9MICO</name>
<dbReference type="RefSeq" id="WP_051518619.1">
    <property type="nucleotide sequence ID" value="NZ_AWQS01000139.1"/>
</dbReference>
<gene>
    <name evidence="2" type="ORF">N864_06580</name>
</gene>